<evidence type="ECO:0000313" key="2">
    <source>
        <dbReference type="Proteomes" id="UP000255169"/>
    </source>
</evidence>
<name>A0A380QPJ9_YERRU</name>
<dbReference type="Proteomes" id="UP000255169">
    <property type="component" value="Unassembled WGS sequence"/>
</dbReference>
<organism evidence="1 2">
    <name type="scientific">Yersinia ruckeri</name>
    <dbReference type="NCBI Taxonomy" id="29486"/>
    <lineage>
        <taxon>Bacteria</taxon>
        <taxon>Pseudomonadati</taxon>
        <taxon>Pseudomonadota</taxon>
        <taxon>Gammaproteobacteria</taxon>
        <taxon>Enterobacterales</taxon>
        <taxon>Yersiniaceae</taxon>
        <taxon>Yersinia</taxon>
    </lineage>
</organism>
<gene>
    <name evidence="1" type="ORF">NCTC10476_01891</name>
</gene>
<accession>A0A380QPJ9</accession>
<dbReference type="RefSeq" id="WP_139127566.1">
    <property type="nucleotide sequence ID" value="NZ_CP084639.1"/>
</dbReference>
<reference evidence="1 2" key="1">
    <citation type="submission" date="2018-06" db="EMBL/GenBank/DDBJ databases">
        <authorList>
            <consortium name="Pathogen Informatics"/>
            <person name="Doyle S."/>
        </authorList>
    </citation>
    <scope>NUCLEOTIDE SEQUENCE [LARGE SCALE GENOMIC DNA]</scope>
    <source>
        <strain evidence="1 2">NCTC10476</strain>
    </source>
</reference>
<proteinExistence type="predicted"/>
<sequence length="125" mass="14284">MTMNNWRGKILLPVSLLAITKAIGQPNLEIRRDPFRPVAVSPCENNAHHLLKGWVLLGVVGVEGAYRGWVSGRDGQWLRLATDEYVQAGWRVERIDLKQLDLYYENPDESCVEAPRSLSWSLQKR</sequence>
<dbReference type="EMBL" id="UHJG01000001">
    <property type="protein sequence ID" value="SUQ00590.1"/>
    <property type="molecule type" value="Genomic_DNA"/>
</dbReference>
<dbReference type="AlphaFoldDB" id="A0A380QPJ9"/>
<evidence type="ECO:0000313" key="1">
    <source>
        <dbReference type="EMBL" id="SUQ00590.1"/>
    </source>
</evidence>
<keyword evidence="2" id="KW-1185">Reference proteome</keyword>
<protein>
    <submittedName>
        <fullName evidence="1">Membrane protein</fullName>
    </submittedName>
</protein>
<dbReference type="STRING" id="29486.UGYR_11055"/>